<evidence type="ECO:0000313" key="1">
    <source>
        <dbReference type="EMBL" id="EGK04659.1"/>
    </source>
</evidence>
<reference evidence="1 2" key="1">
    <citation type="submission" date="2011-04" db="EMBL/GenBank/DDBJ databases">
        <title>The Genome Sequence of Dysgonomonas mossii DSM 22836.</title>
        <authorList>
            <consortium name="The Broad Institute Genome Sequencing Platform"/>
            <person name="Earl A."/>
            <person name="Ward D."/>
            <person name="Feldgarden M."/>
            <person name="Gevers D."/>
            <person name="Pudlo N."/>
            <person name="Martens E."/>
            <person name="Allen-Vercoe E."/>
            <person name="Young S.K."/>
            <person name="Zeng Q."/>
            <person name="Gargeya S."/>
            <person name="Fitzgerald M."/>
            <person name="Haas B."/>
            <person name="Abouelleil A."/>
            <person name="Alvarado L."/>
            <person name="Arachchi H.M."/>
            <person name="Berlin A."/>
            <person name="Brown A."/>
            <person name="Chapman S.B."/>
            <person name="Chen Z."/>
            <person name="Dunbar C."/>
            <person name="Freedman E."/>
            <person name="Gearin G."/>
            <person name="Gellesch M."/>
            <person name="Goldberg J."/>
            <person name="Griggs A."/>
            <person name="Gujja S."/>
            <person name="Heiman D."/>
            <person name="Howarth C."/>
            <person name="Larson L."/>
            <person name="Lui A."/>
            <person name="MacDonald P.J.P."/>
            <person name="Mehta T."/>
            <person name="Montmayeur A."/>
            <person name="Murphy C."/>
            <person name="Neiman D."/>
            <person name="Pearson M."/>
            <person name="Priest M."/>
            <person name="Roberts A."/>
            <person name="Saif S."/>
            <person name="Shea T."/>
            <person name="Shenoy N."/>
            <person name="Sisk P."/>
            <person name="Stolte C."/>
            <person name="Sykes S."/>
            <person name="Yandava C."/>
            <person name="Wortman J."/>
            <person name="Nusbaum C."/>
            <person name="Birren B."/>
        </authorList>
    </citation>
    <scope>NUCLEOTIDE SEQUENCE [LARGE SCALE GENOMIC DNA]</scope>
    <source>
        <strain evidence="1 2">DSM 22836</strain>
    </source>
</reference>
<comment type="caution">
    <text evidence="1">The sequence shown here is derived from an EMBL/GenBank/DDBJ whole genome shotgun (WGS) entry which is preliminary data.</text>
</comment>
<dbReference type="RefSeq" id="WP_006844729.1">
    <property type="nucleotide sequence ID" value="NZ_AQWJ01000014.1"/>
</dbReference>
<accession>F8X553</accession>
<dbReference type="AlphaFoldDB" id="F8X553"/>
<dbReference type="HOGENOM" id="CLU_705425_0_0_10"/>
<dbReference type="OrthoDB" id="863187at2"/>
<evidence type="ECO:0000313" key="2">
    <source>
        <dbReference type="Proteomes" id="UP000006420"/>
    </source>
</evidence>
<dbReference type="EMBL" id="ADLW01000022">
    <property type="protein sequence ID" value="EGK04659.1"/>
    <property type="molecule type" value="Genomic_DNA"/>
</dbReference>
<dbReference type="STRING" id="742767.HMPREF9456_03362"/>
<gene>
    <name evidence="1" type="ORF">HMPREF9456_03362</name>
</gene>
<keyword evidence="2" id="KW-1185">Reference proteome</keyword>
<dbReference type="eggNOG" id="ENOG502ZA6E">
    <property type="taxonomic scope" value="Bacteria"/>
</dbReference>
<sequence length="391" mass="44476">MNVKTVKRTEPRIEYPNITNLKIIAYGYNNLYPQEIKSIVACSESGTTCLNRYVQFIQGNGFLDESLASLIVNRHGDTLDDILQSISEDLGNWGGYALHVNYNVIGEIIEINHIPFENCRLGEEDDNGYSSKIAVFPDWTGKKKRNNKILKPTVESIEYLDRFNPDREVIMSQIERAGGIYEYNGQVLWFSSAGKQEYPKAIYDSVVTQMSTEEGLGNIAYRNTRCNFLPSKIIVFKKGQDSPQKEDEDGIKKDERGNEIAQAIANVQGDINTGKAVVLETEYDEEIPQVFDLQGANYDKDFTVTTDAACEKIYAAFGQEVWHRLRKGSVGFSSDIMRDAYDVYSSITGTERRMIERAFDRIFKNWHQDIPTSDFTIEPLKYISSETSDIQ</sequence>
<protein>
    <recommendedName>
        <fullName evidence="3">Phage portal protein</fullName>
    </recommendedName>
</protein>
<dbReference type="Proteomes" id="UP000006420">
    <property type="component" value="Unassembled WGS sequence"/>
</dbReference>
<proteinExistence type="predicted"/>
<name>F8X553_9BACT</name>
<evidence type="ECO:0008006" key="3">
    <source>
        <dbReference type="Google" id="ProtNLM"/>
    </source>
</evidence>
<dbReference type="GeneID" id="78083954"/>
<organism evidence="1 2">
    <name type="scientific">Dysgonomonas mossii DSM 22836</name>
    <dbReference type="NCBI Taxonomy" id="742767"/>
    <lineage>
        <taxon>Bacteria</taxon>
        <taxon>Pseudomonadati</taxon>
        <taxon>Bacteroidota</taxon>
        <taxon>Bacteroidia</taxon>
        <taxon>Bacteroidales</taxon>
        <taxon>Dysgonomonadaceae</taxon>
        <taxon>Dysgonomonas</taxon>
    </lineage>
</organism>